<keyword evidence="6" id="KW-1133">Transmembrane helix</keyword>
<name>A0A2M7EC10_9BACT</name>
<accession>A0A2M7EC10</accession>
<comment type="subcellular location">
    <subcellularLocation>
        <location evidence="6">Membrane</location>
        <topology evidence="6">Single-pass type II membrane protein</topology>
    </subcellularLocation>
</comment>
<evidence type="ECO:0000256" key="4">
    <source>
        <dbReference type="ARBA" id="ARBA00022801"/>
    </source>
</evidence>
<evidence type="ECO:0000256" key="5">
    <source>
        <dbReference type="PIRSR" id="PIRSR600223-1"/>
    </source>
</evidence>
<dbReference type="PROSITE" id="PS00760">
    <property type="entry name" value="SPASE_I_2"/>
    <property type="match status" value="1"/>
</dbReference>
<evidence type="ECO:0000256" key="2">
    <source>
        <dbReference type="ARBA" id="ARBA00009370"/>
    </source>
</evidence>
<dbReference type="InterPro" id="IPR000223">
    <property type="entry name" value="Pept_S26A_signal_pept_1"/>
</dbReference>
<dbReference type="EC" id="3.4.21.89" evidence="3 6"/>
<evidence type="ECO:0000256" key="1">
    <source>
        <dbReference type="ARBA" id="ARBA00000677"/>
    </source>
</evidence>
<dbReference type="GO" id="GO:0004252">
    <property type="term" value="F:serine-type endopeptidase activity"/>
    <property type="evidence" value="ECO:0007669"/>
    <property type="project" value="InterPro"/>
</dbReference>
<dbReference type="InterPro" id="IPR019757">
    <property type="entry name" value="Pept_S26A_signal_pept_1_Lys-AS"/>
</dbReference>
<evidence type="ECO:0000256" key="6">
    <source>
        <dbReference type="RuleBase" id="RU362042"/>
    </source>
</evidence>
<feature type="domain" description="Peptidase S26" evidence="7">
    <location>
        <begin position="26"/>
        <end position="185"/>
    </location>
</feature>
<comment type="caution">
    <text evidence="8">The sequence shown here is derived from an EMBL/GenBank/DDBJ whole genome shotgun (WGS) entry which is preliminary data.</text>
</comment>
<dbReference type="PANTHER" id="PTHR43390:SF1">
    <property type="entry name" value="CHLOROPLAST PROCESSING PEPTIDASE"/>
    <property type="match status" value="1"/>
</dbReference>
<dbReference type="Gene3D" id="2.10.109.10">
    <property type="entry name" value="Umud Fragment, subunit A"/>
    <property type="match status" value="1"/>
</dbReference>
<keyword evidence="6" id="KW-0472">Membrane</keyword>
<evidence type="ECO:0000313" key="9">
    <source>
        <dbReference type="Proteomes" id="UP000230766"/>
    </source>
</evidence>
<dbReference type="PROSITE" id="PS00761">
    <property type="entry name" value="SPASE_I_3"/>
    <property type="match status" value="1"/>
</dbReference>
<dbReference type="NCBIfam" id="TIGR02227">
    <property type="entry name" value="sigpep_I_bact"/>
    <property type="match status" value="1"/>
</dbReference>
<evidence type="ECO:0000256" key="3">
    <source>
        <dbReference type="ARBA" id="ARBA00013208"/>
    </source>
</evidence>
<gene>
    <name evidence="8" type="primary">lepB</name>
    <name evidence="8" type="ORF">COS09_00415</name>
</gene>
<dbReference type="EMBL" id="PETJ01000011">
    <property type="protein sequence ID" value="PIV65268.1"/>
    <property type="molecule type" value="Genomic_DNA"/>
</dbReference>
<dbReference type="Pfam" id="PF10502">
    <property type="entry name" value="Peptidase_S26"/>
    <property type="match status" value="1"/>
</dbReference>
<reference evidence="9" key="1">
    <citation type="submission" date="2017-09" db="EMBL/GenBank/DDBJ databases">
        <title>Depth-based differentiation of microbial function through sediment-hosted aquifers and enrichment of novel symbionts in the deep terrestrial subsurface.</title>
        <authorList>
            <person name="Probst A.J."/>
            <person name="Ladd B."/>
            <person name="Jarett J.K."/>
            <person name="Geller-Mcgrath D.E."/>
            <person name="Sieber C.M.K."/>
            <person name="Emerson J.B."/>
            <person name="Anantharaman K."/>
            <person name="Thomas B.C."/>
            <person name="Malmstrom R."/>
            <person name="Stieglmeier M."/>
            <person name="Klingl A."/>
            <person name="Woyke T."/>
            <person name="Ryan C.M."/>
            <person name="Banfield J.F."/>
        </authorList>
    </citation>
    <scope>NUCLEOTIDE SEQUENCE [LARGE SCALE GENOMIC DNA]</scope>
</reference>
<evidence type="ECO:0000259" key="7">
    <source>
        <dbReference type="Pfam" id="PF10502"/>
    </source>
</evidence>
<dbReference type="GO" id="GO:0009003">
    <property type="term" value="F:signal peptidase activity"/>
    <property type="evidence" value="ECO:0007669"/>
    <property type="project" value="UniProtKB-EC"/>
</dbReference>
<dbReference type="CDD" id="cd06530">
    <property type="entry name" value="S26_SPase_I"/>
    <property type="match status" value="1"/>
</dbReference>
<feature type="active site" evidence="5">
    <location>
        <position position="99"/>
    </location>
</feature>
<dbReference type="InterPro" id="IPR036286">
    <property type="entry name" value="LexA/Signal_pep-like_sf"/>
</dbReference>
<feature type="transmembrane region" description="Helical" evidence="6">
    <location>
        <begin position="21"/>
        <end position="46"/>
    </location>
</feature>
<dbReference type="PRINTS" id="PR00727">
    <property type="entry name" value="LEADERPTASE"/>
</dbReference>
<dbReference type="GO" id="GO:0016020">
    <property type="term" value="C:membrane"/>
    <property type="evidence" value="ECO:0007669"/>
    <property type="project" value="UniProtKB-SubCell"/>
</dbReference>
<dbReference type="Proteomes" id="UP000230766">
    <property type="component" value="Unassembled WGS sequence"/>
</dbReference>
<evidence type="ECO:0000313" key="8">
    <source>
        <dbReference type="EMBL" id="PIV65268.1"/>
    </source>
</evidence>
<protein>
    <recommendedName>
        <fullName evidence="3 6">Signal peptidase I</fullName>
        <ecNumber evidence="3 6">3.4.21.89</ecNumber>
    </recommendedName>
</protein>
<dbReference type="InterPro" id="IPR019533">
    <property type="entry name" value="Peptidase_S26"/>
</dbReference>
<organism evidence="8 9">
    <name type="scientific">Candidatus Nealsonbacteria bacterium CG01_land_8_20_14_3_00_12</name>
    <dbReference type="NCBI Taxonomy" id="1974697"/>
    <lineage>
        <taxon>Bacteria</taxon>
        <taxon>Candidatus Nealsoniibacteriota</taxon>
    </lineage>
</organism>
<sequence length="199" mass="23345">MKLKLYLHLRPLKRAWYMKSFFAFIWEIIKIVIIALLIVVPIRYFIFQPFFVKGQSMEPNFENGDYLIIDEISYRFREPLRGEVLVFKYPQNPSQRYIKRIIGLPGETITIEDGKVIIFNENGTQILNETGYLPLFTLTPGDIRVTLTGDEYFVLGDNRISSSDSRRWGPLPREDIIGRVLFRAWPFVALAKFEAPVYE</sequence>
<comment type="similarity">
    <text evidence="2 6">Belongs to the peptidase S26 family.</text>
</comment>
<dbReference type="GO" id="GO:0006465">
    <property type="term" value="P:signal peptide processing"/>
    <property type="evidence" value="ECO:0007669"/>
    <property type="project" value="InterPro"/>
</dbReference>
<dbReference type="SUPFAM" id="SSF51306">
    <property type="entry name" value="LexA/Signal peptidase"/>
    <property type="match status" value="1"/>
</dbReference>
<dbReference type="PANTHER" id="PTHR43390">
    <property type="entry name" value="SIGNAL PEPTIDASE I"/>
    <property type="match status" value="1"/>
</dbReference>
<dbReference type="AlphaFoldDB" id="A0A2M7EC10"/>
<feature type="active site" evidence="5">
    <location>
        <position position="56"/>
    </location>
</feature>
<comment type="catalytic activity">
    <reaction evidence="1 6">
        <text>Cleavage of hydrophobic, N-terminal signal or leader sequences from secreted and periplasmic proteins.</text>
        <dbReference type="EC" id="3.4.21.89"/>
    </reaction>
</comment>
<proteinExistence type="inferred from homology"/>
<dbReference type="InterPro" id="IPR019758">
    <property type="entry name" value="Pept_S26A_signal_pept_1_CS"/>
</dbReference>
<keyword evidence="6" id="KW-0645">Protease</keyword>
<keyword evidence="4 6" id="KW-0378">Hydrolase</keyword>
<keyword evidence="6" id="KW-0812">Transmembrane</keyword>